<feature type="transmembrane region" description="Helical" evidence="1">
    <location>
        <begin position="33"/>
        <end position="52"/>
    </location>
</feature>
<organism evidence="2 3">
    <name type="scientific">Nonomuraea dietziae</name>
    <dbReference type="NCBI Taxonomy" id="65515"/>
    <lineage>
        <taxon>Bacteria</taxon>
        <taxon>Bacillati</taxon>
        <taxon>Actinomycetota</taxon>
        <taxon>Actinomycetes</taxon>
        <taxon>Streptosporangiales</taxon>
        <taxon>Streptosporangiaceae</taxon>
        <taxon>Nonomuraea</taxon>
    </lineage>
</organism>
<sequence>MTTSTQSLSPLLFWAGAAVGHFGAIHPGWSYPWLPTAYVGAALLVVLGLVSVRWRRTAPLPPSVRVVAALAGALLVAHQLATPADVTGLSRTGSFLLYGAALAVALWRRRPEQRAGTLLIAEGVGADRIASRVKDPERTLVLYRARDPREAAAARELRARGVPVMIVEGAEHDPRAKEAVSASGLSRLVPDISERRVVVYGPRGFVRYVRGALSKLRQRA</sequence>
<proteinExistence type="predicted"/>
<keyword evidence="1" id="KW-0472">Membrane</keyword>
<keyword evidence="3" id="KW-1185">Reference proteome</keyword>
<accession>A0A7W5V866</accession>
<dbReference type="GeneID" id="95393184"/>
<reference evidence="2 3" key="1">
    <citation type="submission" date="2020-08" db="EMBL/GenBank/DDBJ databases">
        <title>Sequencing the genomes of 1000 actinobacteria strains.</title>
        <authorList>
            <person name="Klenk H.-P."/>
        </authorList>
    </citation>
    <scope>NUCLEOTIDE SEQUENCE [LARGE SCALE GENOMIC DNA]</scope>
    <source>
        <strain evidence="2 3">DSM 44320</strain>
    </source>
</reference>
<feature type="transmembrane region" description="Helical" evidence="1">
    <location>
        <begin position="88"/>
        <end position="107"/>
    </location>
</feature>
<protein>
    <submittedName>
        <fullName evidence="2">Uncharacterized protein</fullName>
    </submittedName>
</protein>
<comment type="caution">
    <text evidence="2">The sequence shown here is derived from an EMBL/GenBank/DDBJ whole genome shotgun (WGS) entry which is preliminary data.</text>
</comment>
<evidence type="ECO:0000256" key="1">
    <source>
        <dbReference type="SAM" id="Phobius"/>
    </source>
</evidence>
<dbReference type="Proteomes" id="UP000579945">
    <property type="component" value="Unassembled WGS sequence"/>
</dbReference>
<name>A0A7W5V866_9ACTN</name>
<evidence type="ECO:0000313" key="2">
    <source>
        <dbReference type="EMBL" id="MBB3731069.1"/>
    </source>
</evidence>
<feature type="transmembrane region" description="Helical" evidence="1">
    <location>
        <begin position="64"/>
        <end position="82"/>
    </location>
</feature>
<keyword evidence="1" id="KW-0812">Transmembrane</keyword>
<dbReference type="EMBL" id="JACIBV010000001">
    <property type="protein sequence ID" value="MBB3731069.1"/>
    <property type="molecule type" value="Genomic_DNA"/>
</dbReference>
<dbReference type="AlphaFoldDB" id="A0A7W5V866"/>
<keyword evidence="1" id="KW-1133">Transmembrane helix</keyword>
<evidence type="ECO:0000313" key="3">
    <source>
        <dbReference type="Proteomes" id="UP000579945"/>
    </source>
</evidence>
<dbReference type="RefSeq" id="WP_183656561.1">
    <property type="nucleotide sequence ID" value="NZ_BAAAXX010000162.1"/>
</dbReference>
<gene>
    <name evidence="2" type="ORF">FHR33_006929</name>
</gene>